<evidence type="ECO:0000256" key="1">
    <source>
        <dbReference type="SAM" id="Phobius"/>
    </source>
</evidence>
<name>A0A9P7B654_MAUEX</name>
<sequence>MNKGVIATTGMFNYNHFGVYHKDRQNLALPLLSKYDNIILKRNCQPSLIDLEKQFNEAYRNNDECISSLQYNLAKKGNFNENWMRLERSNGYVAVSFLFLLFMSSIFTIGVLKENQMLLKN</sequence>
<reference evidence="2 3" key="1">
    <citation type="submission" date="2020-11" db="EMBL/GenBank/DDBJ databases">
        <title>Kefir isolates.</title>
        <authorList>
            <person name="Marcisauskas S."/>
            <person name="Kim Y."/>
            <person name="Blasche S."/>
        </authorList>
    </citation>
    <scope>NUCLEOTIDE SEQUENCE [LARGE SCALE GENOMIC DNA]</scope>
    <source>
        <strain evidence="2 3">OG2</strain>
    </source>
</reference>
<organism evidence="2 3">
    <name type="scientific">Maudiozyma exigua</name>
    <name type="common">Yeast</name>
    <name type="synonym">Kazachstania exigua</name>
    <dbReference type="NCBI Taxonomy" id="34358"/>
    <lineage>
        <taxon>Eukaryota</taxon>
        <taxon>Fungi</taxon>
        <taxon>Dikarya</taxon>
        <taxon>Ascomycota</taxon>
        <taxon>Saccharomycotina</taxon>
        <taxon>Saccharomycetes</taxon>
        <taxon>Saccharomycetales</taxon>
        <taxon>Saccharomycetaceae</taxon>
        <taxon>Maudiozyma</taxon>
    </lineage>
</organism>
<feature type="transmembrane region" description="Helical" evidence="1">
    <location>
        <begin position="92"/>
        <end position="112"/>
    </location>
</feature>
<protein>
    <submittedName>
        <fullName evidence="2">Uncharacterized protein</fullName>
    </submittedName>
</protein>
<comment type="caution">
    <text evidence="2">The sequence shown here is derived from an EMBL/GenBank/DDBJ whole genome shotgun (WGS) entry which is preliminary data.</text>
</comment>
<accession>A0A9P7B654</accession>
<dbReference type="AlphaFoldDB" id="A0A9P7B654"/>
<dbReference type="Proteomes" id="UP000750334">
    <property type="component" value="Unassembled WGS sequence"/>
</dbReference>
<gene>
    <name evidence="2" type="ORF">C6P45_001216</name>
</gene>
<proteinExistence type="predicted"/>
<keyword evidence="1" id="KW-0472">Membrane</keyword>
<evidence type="ECO:0000313" key="2">
    <source>
        <dbReference type="EMBL" id="KAG0662082.1"/>
    </source>
</evidence>
<keyword evidence="1" id="KW-0812">Transmembrane</keyword>
<keyword evidence="3" id="KW-1185">Reference proteome</keyword>
<keyword evidence="1" id="KW-1133">Transmembrane helix</keyword>
<evidence type="ECO:0000313" key="3">
    <source>
        <dbReference type="Proteomes" id="UP000750334"/>
    </source>
</evidence>
<dbReference type="EMBL" id="PUHR01000151">
    <property type="protein sequence ID" value="KAG0662082.1"/>
    <property type="molecule type" value="Genomic_DNA"/>
</dbReference>